<feature type="transmembrane region" description="Helical" evidence="2">
    <location>
        <begin position="100"/>
        <end position="121"/>
    </location>
</feature>
<dbReference type="EMBL" id="VDMD01000028">
    <property type="protein sequence ID" value="TRM59353.1"/>
    <property type="molecule type" value="Genomic_DNA"/>
</dbReference>
<evidence type="ECO:0000313" key="3">
    <source>
        <dbReference type="EMBL" id="TRM59353.1"/>
    </source>
</evidence>
<proteinExistence type="predicted"/>
<feature type="region of interest" description="Disordered" evidence="1">
    <location>
        <begin position="1"/>
        <end position="52"/>
    </location>
</feature>
<dbReference type="OrthoDB" id="3259540at2759"/>
<evidence type="ECO:0000313" key="4">
    <source>
        <dbReference type="Proteomes" id="UP000320762"/>
    </source>
</evidence>
<organism evidence="3 4">
    <name type="scientific">Schizophyllum amplum</name>
    <dbReference type="NCBI Taxonomy" id="97359"/>
    <lineage>
        <taxon>Eukaryota</taxon>
        <taxon>Fungi</taxon>
        <taxon>Dikarya</taxon>
        <taxon>Basidiomycota</taxon>
        <taxon>Agaricomycotina</taxon>
        <taxon>Agaricomycetes</taxon>
        <taxon>Agaricomycetidae</taxon>
        <taxon>Agaricales</taxon>
        <taxon>Schizophyllaceae</taxon>
        <taxon>Schizophyllum</taxon>
    </lineage>
</organism>
<keyword evidence="2" id="KW-0472">Membrane</keyword>
<evidence type="ECO:0000256" key="1">
    <source>
        <dbReference type="SAM" id="MobiDB-lite"/>
    </source>
</evidence>
<name>A0A550C3H4_9AGAR</name>
<keyword evidence="2" id="KW-1133">Transmembrane helix</keyword>
<evidence type="ECO:0000256" key="2">
    <source>
        <dbReference type="SAM" id="Phobius"/>
    </source>
</evidence>
<reference evidence="3 4" key="1">
    <citation type="journal article" date="2019" name="New Phytol.">
        <title>Comparative genomics reveals unique wood-decay strategies and fruiting body development in the Schizophyllaceae.</title>
        <authorList>
            <person name="Almasi E."/>
            <person name="Sahu N."/>
            <person name="Krizsan K."/>
            <person name="Balint B."/>
            <person name="Kovacs G.M."/>
            <person name="Kiss B."/>
            <person name="Cseklye J."/>
            <person name="Drula E."/>
            <person name="Henrissat B."/>
            <person name="Nagy I."/>
            <person name="Chovatia M."/>
            <person name="Adam C."/>
            <person name="LaButti K."/>
            <person name="Lipzen A."/>
            <person name="Riley R."/>
            <person name="Grigoriev I.V."/>
            <person name="Nagy L.G."/>
        </authorList>
    </citation>
    <scope>NUCLEOTIDE SEQUENCE [LARGE SCALE GENOMIC DNA]</scope>
    <source>
        <strain evidence="3 4">NL-1724</strain>
    </source>
</reference>
<feature type="compositionally biased region" description="Low complexity" evidence="1">
    <location>
        <begin position="1"/>
        <end position="10"/>
    </location>
</feature>
<dbReference type="Proteomes" id="UP000320762">
    <property type="component" value="Unassembled WGS sequence"/>
</dbReference>
<keyword evidence="2" id="KW-0812">Transmembrane</keyword>
<dbReference type="AlphaFoldDB" id="A0A550C3H4"/>
<protein>
    <submittedName>
        <fullName evidence="3">Uncharacterized protein</fullName>
    </submittedName>
</protein>
<gene>
    <name evidence="3" type="ORF">BD626DRAFT_153598</name>
</gene>
<feature type="compositionally biased region" description="Pro residues" evidence="1">
    <location>
        <begin position="27"/>
        <end position="40"/>
    </location>
</feature>
<keyword evidence="4" id="KW-1185">Reference proteome</keyword>
<comment type="caution">
    <text evidence="3">The sequence shown here is derived from an EMBL/GenBank/DDBJ whole genome shotgun (WGS) entry which is preliminary data.</text>
</comment>
<sequence>MSRSPSKVSSPPLPPPTYSEATSLYLSPPPQSQGPPPPGSPASRPVGLPGSSFCYPASPRSQHAAYSGPTPLLPTATSQYAAFHEQELLHAADARAKWRFISAVLYGVAIWLFIGFTFGMLHGMHELRRKW</sequence>
<accession>A0A550C3H4</accession>